<comment type="caution">
    <text evidence="1">The sequence shown here is derived from an EMBL/GenBank/DDBJ whole genome shotgun (WGS) entry which is preliminary data.</text>
</comment>
<dbReference type="OrthoDB" id="2466464at2759"/>
<evidence type="ECO:0000313" key="1">
    <source>
        <dbReference type="EMBL" id="CAG8675891.1"/>
    </source>
</evidence>
<reference evidence="1" key="1">
    <citation type="submission" date="2021-06" db="EMBL/GenBank/DDBJ databases">
        <authorList>
            <person name="Kallberg Y."/>
            <person name="Tangrot J."/>
            <person name="Rosling A."/>
        </authorList>
    </citation>
    <scope>NUCLEOTIDE SEQUENCE</scope>
    <source>
        <strain evidence="1">UK204</strain>
    </source>
</reference>
<keyword evidence="2" id="KW-1185">Reference proteome</keyword>
<protein>
    <submittedName>
        <fullName evidence="1">11815_t:CDS:1</fullName>
    </submittedName>
</protein>
<name>A0A9N9EHZ7_9GLOM</name>
<proteinExistence type="predicted"/>
<dbReference type="AlphaFoldDB" id="A0A9N9EHZ7"/>
<dbReference type="EMBL" id="CAJVPQ010005802">
    <property type="protein sequence ID" value="CAG8675891.1"/>
    <property type="molecule type" value="Genomic_DNA"/>
</dbReference>
<dbReference type="Proteomes" id="UP000789570">
    <property type="component" value="Unassembled WGS sequence"/>
</dbReference>
<accession>A0A9N9EHZ7</accession>
<sequence>SWLVLDKSVPLETLNIHNELDISSSSTTTPYLDLTVHGHPKDNSTRLNILEIVIQLRDVINMAYPNLFNQVENIHNAIVTTNRIKNKMKRKARNLFLENNTPTSIISATSININSGI</sequence>
<feature type="non-terminal residue" evidence="1">
    <location>
        <position position="1"/>
    </location>
</feature>
<organism evidence="1 2">
    <name type="scientific">Funneliformis caledonium</name>
    <dbReference type="NCBI Taxonomy" id="1117310"/>
    <lineage>
        <taxon>Eukaryota</taxon>
        <taxon>Fungi</taxon>
        <taxon>Fungi incertae sedis</taxon>
        <taxon>Mucoromycota</taxon>
        <taxon>Glomeromycotina</taxon>
        <taxon>Glomeromycetes</taxon>
        <taxon>Glomerales</taxon>
        <taxon>Glomeraceae</taxon>
        <taxon>Funneliformis</taxon>
    </lineage>
</organism>
<evidence type="ECO:0000313" key="2">
    <source>
        <dbReference type="Proteomes" id="UP000789570"/>
    </source>
</evidence>
<gene>
    <name evidence="1" type="ORF">FCALED_LOCUS12249</name>
</gene>